<feature type="compositionally biased region" description="Basic and acidic residues" evidence="9">
    <location>
        <begin position="98"/>
        <end position="109"/>
    </location>
</feature>
<dbReference type="GO" id="GO:0005634">
    <property type="term" value="C:nucleus"/>
    <property type="evidence" value="ECO:0007669"/>
    <property type="project" value="UniProtKB-SubCell"/>
</dbReference>
<name>A0A833V6Y1_9POAL</name>
<dbReference type="Pfam" id="PF02701">
    <property type="entry name" value="Zn_ribbon_Dof"/>
    <property type="match status" value="1"/>
</dbReference>
<feature type="compositionally biased region" description="Low complexity" evidence="9">
    <location>
        <begin position="333"/>
        <end position="345"/>
    </location>
</feature>
<evidence type="ECO:0000256" key="2">
    <source>
        <dbReference type="ARBA" id="ARBA00022771"/>
    </source>
</evidence>
<evidence type="ECO:0000256" key="7">
    <source>
        <dbReference type="ARBA" id="ARBA00023242"/>
    </source>
</evidence>
<evidence type="ECO:0000256" key="9">
    <source>
        <dbReference type="SAM" id="MobiDB-lite"/>
    </source>
</evidence>
<evidence type="ECO:0000256" key="1">
    <source>
        <dbReference type="ARBA" id="ARBA00022723"/>
    </source>
</evidence>
<feature type="compositionally biased region" description="Basic and acidic residues" evidence="9">
    <location>
        <begin position="34"/>
        <end position="58"/>
    </location>
</feature>
<keyword evidence="6" id="KW-0804">Transcription</keyword>
<evidence type="ECO:0000256" key="3">
    <source>
        <dbReference type="ARBA" id="ARBA00022833"/>
    </source>
</evidence>
<dbReference type="PROSITE" id="PS50884">
    <property type="entry name" value="ZF_DOF_2"/>
    <property type="match status" value="1"/>
</dbReference>
<dbReference type="PANTHER" id="PTHR31089:SF1">
    <property type="entry name" value="CYCLIC DOF FACTOR 3"/>
    <property type="match status" value="1"/>
</dbReference>
<evidence type="ECO:0000256" key="5">
    <source>
        <dbReference type="ARBA" id="ARBA00023125"/>
    </source>
</evidence>
<feature type="region of interest" description="Disordered" evidence="9">
    <location>
        <begin position="419"/>
        <end position="441"/>
    </location>
</feature>
<feature type="region of interest" description="Disordered" evidence="9">
    <location>
        <begin position="1"/>
        <end position="109"/>
    </location>
</feature>
<dbReference type="OrthoDB" id="1927254at2759"/>
<reference evidence="11" key="1">
    <citation type="submission" date="2020-01" db="EMBL/GenBank/DDBJ databases">
        <title>Genome sequence of Kobresia littledalei, the first chromosome-level genome in the family Cyperaceae.</title>
        <authorList>
            <person name="Qu G."/>
        </authorList>
    </citation>
    <scope>NUCLEOTIDE SEQUENCE</scope>
    <source>
        <strain evidence="11">C.B.Clarke</strain>
        <tissue evidence="11">Leaf</tissue>
    </source>
</reference>
<keyword evidence="4" id="KW-0805">Transcription regulation</keyword>
<dbReference type="PROSITE" id="PS01361">
    <property type="entry name" value="ZF_DOF_1"/>
    <property type="match status" value="1"/>
</dbReference>
<comment type="subcellular location">
    <subcellularLocation>
        <location evidence="8">Nucleus</location>
    </subcellularLocation>
</comment>
<feature type="region of interest" description="Disordered" evidence="9">
    <location>
        <begin position="333"/>
        <end position="364"/>
    </location>
</feature>
<keyword evidence="5 8" id="KW-0238">DNA-binding</keyword>
<dbReference type="GO" id="GO:0008270">
    <property type="term" value="F:zinc ion binding"/>
    <property type="evidence" value="ECO:0007669"/>
    <property type="project" value="UniProtKB-KW"/>
</dbReference>
<feature type="domain" description="Dof-type" evidence="10">
    <location>
        <begin position="117"/>
        <end position="171"/>
    </location>
</feature>
<dbReference type="InterPro" id="IPR003851">
    <property type="entry name" value="Znf_Dof"/>
</dbReference>
<evidence type="ECO:0000313" key="11">
    <source>
        <dbReference type="EMBL" id="KAF3327011.1"/>
    </source>
</evidence>
<dbReference type="GO" id="GO:0003700">
    <property type="term" value="F:DNA-binding transcription factor activity"/>
    <property type="evidence" value="ECO:0007669"/>
    <property type="project" value="InterPro"/>
</dbReference>
<feature type="compositionally biased region" description="Basic and acidic residues" evidence="9">
    <location>
        <begin position="351"/>
        <end position="364"/>
    </location>
</feature>
<accession>A0A833V6Y1</accession>
<evidence type="ECO:0000256" key="8">
    <source>
        <dbReference type="PROSITE-ProRule" id="PRU00071"/>
    </source>
</evidence>
<gene>
    <name evidence="11" type="ORF">FCM35_KLT07129</name>
</gene>
<dbReference type="Proteomes" id="UP000623129">
    <property type="component" value="Unassembled WGS sequence"/>
</dbReference>
<evidence type="ECO:0000313" key="12">
    <source>
        <dbReference type="Proteomes" id="UP000623129"/>
    </source>
</evidence>
<keyword evidence="2 8" id="KW-0863">Zinc-finger</keyword>
<keyword evidence="7 8" id="KW-0539">Nucleus</keyword>
<keyword evidence="3" id="KW-0862">Zinc</keyword>
<organism evidence="11 12">
    <name type="scientific">Carex littledalei</name>
    <dbReference type="NCBI Taxonomy" id="544730"/>
    <lineage>
        <taxon>Eukaryota</taxon>
        <taxon>Viridiplantae</taxon>
        <taxon>Streptophyta</taxon>
        <taxon>Embryophyta</taxon>
        <taxon>Tracheophyta</taxon>
        <taxon>Spermatophyta</taxon>
        <taxon>Magnoliopsida</taxon>
        <taxon>Liliopsida</taxon>
        <taxon>Poales</taxon>
        <taxon>Cyperaceae</taxon>
        <taxon>Cyperoideae</taxon>
        <taxon>Cariceae</taxon>
        <taxon>Carex</taxon>
        <taxon>Carex subgen. Euthyceras</taxon>
    </lineage>
</organism>
<dbReference type="GO" id="GO:0003677">
    <property type="term" value="F:DNA binding"/>
    <property type="evidence" value="ECO:0007669"/>
    <property type="project" value="UniProtKB-UniRule"/>
</dbReference>
<keyword evidence="1" id="KW-0479">Metal-binding</keyword>
<protein>
    <submittedName>
        <fullName evidence="11">Cyclic dof factor 3-like protein</fullName>
    </submittedName>
</protein>
<evidence type="ECO:0000256" key="6">
    <source>
        <dbReference type="ARBA" id="ARBA00023163"/>
    </source>
</evidence>
<keyword evidence="12" id="KW-1185">Reference proteome</keyword>
<dbReference type="EMBL" id="SWLB01000017">
    <property type="protein sequence ID" value="KAF3327011.1"/>
    <property type="molecule type" value="Genomic_DNA"/>
</dbReference>
<sequence>MSELSKDPAIKLFGRTIPLHEVQPNPTEPELSSEPEKVSCKQTKDAQTKSSISDKPDISEDSDPTSSIHSTSNNQNEHIKEEVSETTNNAAPNLTEPKLQEVKPDPEKALKKPDKIIPCPRCNSMDTKFCYYNNYNVNQPRHFCKNCQRYWTAGGTMRNVPVGAGRRKNKHPSSHYRHIMMSSEALMHQQGIPLVGPTTMIGTDASIGTGAGTVLKFGSEVPICESTATVFNIEEERKSADLVTDEQPCASSIGVENKLHACAATGEKNAANGFNDGSSAPPMPCYPGPALMYPWGPVPFPFVPASFWGWPSGPGPWNMPWTAFTNGMVLPSSPMSNSSSSVNGSATLGKHSREPATQSDEKLEKMEKKNLWAPKTLRIVDPDEAAKSSIWATLGIKPDDGSIFKSFGAKEKGTCRVTDSGPVLHANPAALSRSRSFQERT</sequence>
<proteinExistence type="predicted"/>
<evidence type="ECO:0000259" key="10">
    <source>
        <dbReference type="PROSITE" id="PS50884"/>
    </source>
</evidence>
<feature type="compositionally biased region" description="Polar residues" evidence="9">
    <location>
        <begin position="64"/>
        <end position="76"/>
    </location>
</feature>
<dbReference type="InterPro" id="IPR045174">
    <property type="entry name" value="Dof"/>
</dbReference>
<dbReference type="AlphaFoldDB" id="A0A833V6Y1"/>
<evidence type="ECO:0000256" key="4">
    <source>
        <dbReference type="ARBA" id="ARBA00023015"/>
    </source>
</evidence>
<dbReference type="PANTHER" id="PTHR31089">
    <property type="entry name" value="CYCLIC DOF FACTOR 2"/>
    <property type="match status" value="1"/>
</dbReference>
<comment type="caution">
    <text evidence="11">The sequence shown here is derived from an EMBL/GenBank/DDBJ whole genome shotgun (WGS) entry which is preliminary data.</text>
</comment>